<protein>
    <submittedName>
        <fullName evidence="1">Uncharacterized protein</fullName>
    </submittedName>
</protein>
<reference evidence="2" key="1">
    <citation type="submission" date="2014-01" db="EMBL/GenBank/DDBJ databases">
        <title>The Genome Sequence of Anopheles farauti FAR1 (V2).</title>
        <authorList>
            <consortium name="The Broad Institute Genomics Platform"/>
            <person name="Neafsey D.E."/>
            <person name="Besansky N."/>
            <person name="Howell P."/>
            <person name="Walton C."/>
            <person name="Young S.K."/>
            <person name="Zeng Q."/>
            <person name="Gargeya S."/>
            <person name="Fitzgerald M."/>
            <person name="Haas B."/>
            <person name="Abouelleil A."/>
            <person name="Allen A.W."/>
            <person name="Alvarado L."/>
            <person name="Arachchi H.M."/>
            <person name="Berlin A.M."/>
            <person name="Chapman S.B."/>
            <person name="Gainer-Dewar J."/>
            <person name="Goldberg J."/>
            <person name="Griggs A."/>
            <person name="Gujja S."/>
            <person name="Hansen M."/>
            <person name="Howarth C."/>
            <person name="Imamovic A."/>
            <person name="Ireland A."/>
            <person name="Larimer J."/>
            <person name="McCowan C."/>
            <person name="Murphy C."/>
            <person name="Pearson M."/>
            <person name="Poon T.W."/>
            <person name="Priest M."/>
            <person name="Roberts A."/>
            <person name="Saif S."/>
            <person name="Shea T."/>
            <person name="Sisk P."/>
            <person name="Sykes S."/>
            <person name="Wortman J."/>
            <person name="Nusbaum C."/>
            <person name="Birren B."/>
        </authorList>
    </citation>
    <scope>NUCLEOTIDE SEQUENCE [LARGE SCALE GENOMIC DNA]</scope>
    <source>
        <strain evidence="2">FAR1</strain>
    </source>
</reference>
<evidence type="ECO:0000313" key="2">
    <source>
        <dbReference type="Proteomes" id="UP000075886"/>
    </source>
</evidence>
<proteinExistence type="predicted"/>
<dbReference type="VEuPathDB" id="VectorBase:AFAF019443"/>
<accession>A0A182QYI2</accession>
<evidence type="ECO:0000313" key="1">
    <source>
        <dbReference type="EnsemblMetazoa" id="AFAF019443-PA"/>
    </source>
</evidence>
<dbReference type="AlphaFoldDB" id="A0A182QYI2"/>
<dbReference type="EMBL" id="AXCN02000090">
    <property type="status" value="NOT_ANNOTATED_CDS"/>
    <property type="molecule type" value="Genomic_DNA"/>
</dbReference>
<name>A0A182QYI2_9DIPT</name>
<dbReference type="Proteomes" id="UP000075886">
    <property type="component" value="Unassembled WGS sequence"/>
</dbReference>
<dbReference type="EnsemblMetazoa" id="AFAF019443-RA">
    <property type="protein sequence ID" value="AFAF019443-PA"/>
    <property type="gene ID" value="AFAF019443"/>
</dbReference>
<sequence length="104" mass="11256">MGWGGWCLPRNFPPELGGVDACWWELPKAGAESGRLPALIGVETALTEADGPWLLLALIVALSFEDRGCGETGEAARDTWRNAVLVYGSNRVSVQDVVVDLRRC</sequence>
<reference evidence="1" key="2">
    <citation type="submission" date="2020-05" db="UniProtKB">
        <authorList>
            <consortium name="EnsemblMetazoa"/>
        </authorList>
    </citation>
    <scope>IDENTIFICATION</scope>
    <source>
        <strain evidence="1">FAR1</strain>
    </source>
</reference>
<organism evidence="1 2">
    <name type="scientific">Anopheles farauti</name>
    <dbReference type="NCBI Taxonomy" id="69004"/>
    <lineage>
        <taxon>Eukaryota</taxon>
        <taxon>Metazoa</taxon>
        <taxon>Ecdysozoa</taxon>
        <taxon>Arthropoda</taxon>
        <taxon>Hexapoda</taxon>
        <taxon>Insecta</taxon>
        <taxon>Pterygota</taxon>
        <taxon>Neoptera</taxon>
        <taxon>Endopterygota</taxon>
        <taxon>Diptera</taxon>
        <taxon>Nematocera</taxon>
        <taxon>Culicoidea</taxon>
        <taxon>Culicidae</taxon>
        <taxon>Anophelinae</taxon>
        <taxon>Anopheles</taxon>
    </lineage>
</organism>
<keyword evidence="2" id="KW-1185">Reference proteome</keyword>